<dbReference type="AlphaFoldDB" id="A0A1H2JJ24"/>
<dbReference type="SUPFAM" id="SSF100950">
    <property type="entry name" value="NagB/RpiA/CoA transferase-like"/>
    <property type="match status" value="2"/>
</dbReference>
<dbReference type="InterPro" id="IPR004165">
    <property type="entry name" value="CoA_trans_fam_I"/>
</dbReference>
<dbReference type="RefSeq" id="WP_046771319.1">
    <property type="nucleotide sequence ID" value="NZ_LBMC01000041.1"/>
</dbReference>
<accession>A0A1H2JJ24</accession>
<name>A0A1H2JJ24_9ACTN</name>
<reference evidence="3" key="1">
    <citation type="submission" date="2016-10" db="EMBL/GenBank/DDBJ databases">
        <authorList>
            <person name="Varghese N."/>
            <person name="Submissions S."/>
        </authorList>
    </citation>
    <scope>NUCLEOTIDE SEQUENCE [LARGE SCALE GENOMIC DNA]</scope>
    <source>
        <strain evidence="3">DSM 45079</strain>
    </source>
</reference>
<comment type="similarity">
    <text evidence="1">Belongs to the 3-oxoacid CoA-transferase subunit B family.</text>
</comment>
<dbReference type="STRING" id="419479.SAMN04488563_2764"/>
<dbReference type="PANTHER" id="PTHR43293">
    <property type="entry name" value="ACETATE COA-TRANSFERASE YDIF"/>
    <property type="match status" value="1"/>
</dbReference>
<dbReference type="OrthoDB" id="3742129at2"/>
<gene>
    <name evidence="2" type="ORF">SAMN04488563_2764</name>
</gene>
<dbReference type="EMBL" id="LT629791">
    <property type="protein sequence ID" value="SDU56469.1"/>
    <property type="molecule type" value="Genomic_DNA"/>
</dbReference>
<dbReference type="Proteomes" id="UP000182977">
    <property type="component" value="Chromosome I"/>
</dbReference>
<dbReference type="GO" id="GO:0008410">
    <property type="term" value="F:CoA-transferase activity"/>
    <property type="evidence" value="ECO:0007669"/>
    <property type="project" value="InterPro"/>
</dbReference>
<keyword evidence="2" id="KW-0808">Transferase</keyword>
<proteinExistence type="inferred from homology"/>
<organism evidence="2 3">
    <name type="scientific">Jiangella alkaliphila</name>
    <dbReference type="NCBI Taxonomy" id="419479"/>
    <lineage>
        <taxon>Bacteria</taxon>
        <taxon>Bacillati</taxon>
        <taxon>Actinomycetota</taxon>
        <taxon>Actinomycetes</taxon>
        <taxon>Jiangellales</taxon>
        <taxon>Jiangellaceae</taxon>
        <taxon>Jiangella</taxon>
    </lineage>
</organism>
<evidence type="ECO:0000313" key="2">
    <source>
        <dbReference type="EMBL" id="SDU56469.1"/>
    </source>
</evidence>
<protein>
    <submittedName>
        <fullName evidence="2">Glutaconate CoA-transferase subunit A</fullName>
    </submittedName>
</protein>
<evidence type="ECO:0000313" key="3">
    <source>
        <dbReference type="Proteomes" id="UP000182977"/>
    </source>
</evidence>
<evidence type="ECO:0000256" key="1">
    <source>
        <dbReference type="ARBA" id="ARBA00007047"/>
    </source>
</evidence>
<keyword evidence="3" id="KW-1185">Reference proteome</keyword>
<dbReference type="Gene3D" id="3.40.1080.10">
    <property type="entry name" value="Glutaconate Coenzyme A-transferase"/>
    <property type="match status" value="2"/>
</dbReference>
<dbReference type="InterPro" id="IPR037171">
    <property type="entry name" value="NagB/RpiA_transferase-like"/>
</dbReference>
<dbReference type="PANTHER" id="PTHR43293:SF3">
    <property type="entry name" value="CHOLESTEROL RING-CLEAVING HYDROLASE IPDB SUBUNIT"/>
    <property type="match status" value="1"/>
</dbReference>
<dbReference type="SMART" id="SM00882">
    <property type="entry name" value="CoA_trans"/>
    <property type="match status" value="2"/>
</dbReference>
<dbReference type="Pfam" id="PF01144">
    <property type="entry name" value="CoA_trans"/>
    <property type="match status" value="2"/>
</dbReference>
<sequence length="594" mass="62864">MGRSTDVTVTARWAVDVDDLVAEVAPGARVGVSGFHFTRAPVAALLALADAGIRDLHYVAWGGGLPLEILLGRGAVARATLCFSSLDVLGPAPRFRRAVESGALALDEWTALGLISGLRAAGENLPYEVFHEPAGSSLTDGFSVPAPSPYGPDGTPLRAVRPLPLDVLLLHAQRADDDGNVEIAGARGLDMSAIFAARRVLVTVEERVPRGALGAARSFVLPRTFVSRLAVAPFGAYPTSCLPFYPADYRALRAVVGADPAGPVPESALRPPPDAQAALARRAAVPATSIATGFRALTTVDAAAPYTVDELMVAVLARTIGPGDVCSFGSASPLPTAAYVLAKHLWAPDVVLMSHNGGLVDVPVRPLALAASEQLDHELAAAHTGGDETYHWYYQRGLVTHEVVGSAQVDARGATNNLWVRKGDGTRVRLPGQGGMADVANLHANFMIYLPRQSTRNTPDGVETVSARRAWADPDLRRRYGLRPGRTLVVTDLAVFEDDPATGTLRVRSLHPGVSVDELRARTGFDVVVPPSAGTTEPPTPDELHALRTVVDPLGVRRLDLVGAADRQQLVDQLLDLEETVLDPPTRRSADAVH</sequence>